<dbReference type="PANTHER" id="PTHR24110">
    <property type="entry name" value="CENTROSOMAL PROTEIN OF 78 KDA"/>
    <property type="match status" value="1"/>
</dbReference>
<dbReference type="Gene3D" id="3.80.10.10">
    <property type="entry name" value="Ribonuclease Inhibitor"/>
    <property type="match status" value="1"/>
</dbReference>
<dbReference type="GeneID" id="94842020"/>
<keyword evidence="2" id="KW-1185">Reference proteome</keyword>
<dbReference type="AlphaFoldDB" id="A0A1J4JZ01"/>
<gene>
    <name evidence="1" type="ORF">TRFO_30370</name>
</gene>
<dbReference type="OrthoDB" id="10264966at2759"/>
<sequence length="308" mass="34607">MISETVLRQISKNVGASFDFDFSSISSELYEPLFRTLQRYALKNVDSIGFNCDEMAKYESIVVKGYPIPKKVANSIAKTKTNYIRNMVELLCYVVPKSTRIKELRFSNILISPAHFTRLSQAFGKSTSLKSIIFNRVLLENDGLRIFLNGLDPNKIVSLAFIKCRLSDDASDDIINFISQKSVGPNVGLKSFEVSPTEFSDFVCQKIAAAVNGLNGQLQQQISQIPAFESELYSDNEADELESLERQRFLSQLKAENRSLKDQIKALKEMVNAVKCGESMFVVGQGAPDFVMYLNDVEQRLVYLDGGR</sequence>
<dbReference type="SUPFAM" id="SSF52047">
    <property type="entry name" value="RNI-like"/>
    <property type="match status" value="1"/>
</dbReference>
<organism evidence="1 2">
    <name type="scientific">Tritrichomonas foetus</name>
    <dbReference type="NCBI Taxonomy" id="1144522"/>
    <lineage>
        <taxon>Eukaryota</taxon>
        <taxon>Metamonada</taxon>
        <taxon>Parabasalia</taxon>
        <taxon>Tritrichomonadida</taxon>
        <taxon>Tritrichomonadidae</taxon>
        <taxon>Tritrichomonas</taxon>
    </lineage>
</organism>
<evidence type="ECO:0000313" key="2">
    <source>
        <dbReference type="Proteomes" id="UP000179807"/>
    </source>
</evidence>
<comment type="caution">
    <text evidence="1">The sequence shown here is derived from an EMBL/GenBank/DDBJ whole genome shotgun (WGS) entry which is preliminary data.</text>
</comment>
<name>A0A1J4JZ01_9EUKA</name>
<dbReference type="EMBL" id="MLAK01000865">
    <property type="protein sequence ID" value="OHT02485.1"/>
    <property type="molecule type" value="Genomic_DNA"/>
</dbReference>
<reference evidence="1" key="1">
    <citation type="submission" date="2016-10" db="EMBL/GenBank/DDBJ databases">
        <authorList>
            <person name="Benchimol M."/>
            <person name="Almeida L.G."/>
            <person name="Vasconcelos A.T."/>
            <person name="Perreira-Neves A."/>
            <person name="Rosa I.A."/>
            <person name="Tasca T."/>
            <person name="Bogo M.R."/>
            <person name="de Souza W."/>
        </authorList>
    </citation>
    <scope>NUCLEOTIDE SEQUENCE [LARGE SCALE GENOMIC DNA]</scope>
    <source>
        <strain evidence="1">K</strain>
    </source>
</reference>
<dbReference type="RefSeq" id="XP_068355621.1">
    <property type="nucleotide sequence ID" value="XM_068507316.1"/>
</dbReference>
<accession>A0A1J4JZ01</accession>
<dbReference type="VEuPathDB" id="TrichDB:TRFO_30370"/>
<dbReference type="InterPro" id="IPR032675">
    <property type="entry name" value="LRR_dom_sf"/>
</dbReference>
<proteinExistence type="predicted"/>
<protein>
    <submittedName>
        <fullName evidence="1">Uncharacterized protein</fullName>
    </submittedName>
</protein>
<dbReference type="Proteomes" id="UP000179807">
    <property type="component" value="Unassembled WGS sequence"/>
</dbReference>
<dbReference type="PANTHER" id="PTHR24110:SF3">
    <property type="entry name" value="CENTROSOMAL PROTEIN OF 78 KDA"/>
    <property type="match status" value="1"/>
</dbReference>
<evidence type="ECO:0000313" key="1">
    <source>
        <dbReference type="EMBL" id="OHT02485.1"/>
    </source>
</evidence>